<evidence type="ECO:0000313" key="3">
    <source>
        <dbReference type="EMBL" id="KEZ46748.1"/>
    </source>
</evidence>
<feature type="compositionally biased region" description="Low complexity" evidence="1">
    <location>
        <begin position="36"/>
        <end position="53"/>
    </location>
</feature>
<sequence length="305" mass="33982">MGCCASRPSGDDSPYVDGAASTSSHAINTQPPTQEQPSTDETIQTTTTGPGSSTRRHRRNQQPLDQHINKPLRRHVWASKNRRWTRASLDRERSEFFDTRVTGRPEVWATLHAVLEILWNPESEGLSDDGAEGLATAQSILDAAEITLPTGNLAQGAYDSLGNYYAFHEWIISDPTNIVEGHDDDVPERIEDDDTKRIPPFEESDDPDDEEAARRREEKGKAVVDVRDLITVYARLSENARDVKVAVGKSDSVRVVARKILEDSGLPHDRTIRIAYLGKILRDNASLQDQGWKAGHVINALVFPR</sequence>
<evidence type="ECO:0000256" key="1">
    <source>
        <dbReference type="SAM" id="MobiDB-lite"/>
    </source>
</evidence>
<dbReference type="Gene3D" id="3.10.20.90">
    <property type="entry name" value="Phosphatidylinositol 3-kinase Catalytic Subunit, Chain A, domain 1"/>
    <property type="match status" value="1"/>
</dbReference>
<accession>A0A084GHD6</accession>
<evidence type="ECO:0000259" key="2">
    <source>
        <dbReference type="PROSITE" id="PS50053"/>
    </source>
</evidence>
<dbReference type="RefSeq" id="XP_016646547.1">
    <property type="nucleotide sequence ID" value="XM_016782914.1"/>
</dbReference>
<name>A0A084GHD6_PSEDA</name>
<dbReference type="PROSITE" id="PS50053">
    <property type="entry name" value="UBIQUITIN_2"/>
    <property type="match status" value="1"/>
</dbReference>
<dbReference type="OrthoDB" id="1640476at2759"/>
<dbReference type="CDD" id="cd17039">
    <property type="entry name" value="Ubl_ubiquitin_like"/>
    <property type="match status" value="1"/>
</dbReference>
<feature type="region of interest" description="Disordered" evidence="1">
    <location>
        <begin position="178"/>
        <end position="218"/>
    </location>
</feature>
<keyword evidence="4" id="KW-1185">Reference proteome</keyword>
<dbReference type="Proteomes" id="UP000028545">
    <property type="component" value="Unassembled WGS sequence"/>
</dbReference>
<organism evidence="3 4">
    <name type="scientific">Pseudallescheria apiosperma</name>
    <name type="common">Scedosporium apiospermum</name>
    <dbReference type="NCBI Taxonomy" id="563466"/>
    <lineage>
        <taxon>Eukaryota</taxon>
        <taxon>Fungi</taxon>
        <taxon>Dikarya</taxon>
        <taxon>Ascomycota</taxon>
        <taxon>Pezizomycotina</taxon>
        <taxon>Sordariomycetes</taxon>
        <taxon>Hypocreomycetidae</taxon>
        <taxon>Microascales</taxon>
        <taxon>Microascaceae</taxon>
        <taxon>Scedosporium</taxon>
    </lineage>
</organism>
<feature type="compositionally biased region" description="Acidic residues" evidence="1">
    <location>
        <begin position="202"/>
        <end position="211"/>
    </location>
</feature>
<dbReference type="PANTHER" id="PTHR13609">
    <property type="entry name" value="UBIQUITIN DOMAIN CONTAINING 1 PROTEIN-RELATED"/>
    <property type="match status" value="1"/>
</dbReference>
<feature type="compositionally biased region" description="Polar residues" evidence="1">
    <location>
        <begin position="20"/>
        <end position="35"/>
    </location>
</feature>
<comment type="caution">
    <text evidence="3">The sequence shown here is derived from an EMBL/GenBank/DDBJ whole genome shotgun (WGS) entry which is preliminary data.</text>
</comment>
<dbReference type="AlphaFoldDB" id="A0A084GHD6"/>
<dbReference type="GeneID" id="27718178"/>
<dbReference type="Gene3D" id="1.20.225.20">
    <property type="entry name" value="Ub domain-containing protein, DC-UbP/UBTD2, N-terminal domain"/>
    <property type="match status" value="1"/>
</dbReference>
<dbReference type="Pfam" id="PF16455">
    <property type="entry name" value="UBD"/>
    <property type="match status" value="1"/>
</dbReference>
<proteinExistence type="predicted"/>
<dbReference type="InterPro" id="IPR000626">
    <property type="entry name" value="Ubiquitin-like_dom"/>
</dbReference>
<evidence type="ECO:0000313" key="4">
    <source>
        <dbReference type="Proteomes" id="UP000028545"/>
    </source>
</evidence>
<protein>
    <submittedName>
        <fullName evidence="3">Ubiquitin domain-containing protein</fullName>
    </submittedName>
</protein>
<dbReference type="VEuPathDB" id="FungiDB:SAPIO_CDS0026"/>
<dbReference type="OMA" id="GCMGRYL"/>
<dbReference type="SUPFAM" id="SSF54236">
    <property type="entry name" value="Ubiquitin-like"/>
    <property type="match status" value="1"/>
</dbReference>
<dbReference type="EMBL" id="JOWA01000011">
    <property type="protein sequence ID" value="KEZ46748.1"/>
    <property type="molecule type" value="Genomic_DNA"/>
</dbReference>
<dbReference type="Pfam" id="PF00240">
    <property type="entry name" value="ubiquitin"/>
    <property type="match status" value="1"/>
</dbReference>
<dbReference type="KEGG" id="sapo:SAPIO_CDS0026"/>
<feature type="compositionally biased region" description="Acidic residues" evidence="1">
    <location>
        <begin position="182"/>
        <end position="193"/>
    </location>
</feature>
<dbReference type="InterPro" id="IPR029071">
    <property type="entry name" value="Ubiquitin-like_domsf"/>
</dbReference>
<feature type="region of interest" description="Disordered" evidence="1">
    <location>
        <begin position="1"/>
        <end position="71"/>
    </location>
</feature>
<gene>
    <name evidence="3" type="ORF">SAPIO_CDS0026</name>
</gene>
<dbReference type="HOGENOM" id="CLU_054816_2_0_1"/>
<reference evidence="3 4" key="1">
    <citation type="journal article" date="2014" name="Genome Announc.">
        <title>Draft genome sequence of the pathogenic fungus Scedosporium apiospermum.</title>
        <authorList>
            <person name="Vandeputte P."/>
            <person name="Ghamrawi S."/>
            <person name="Rechenmann M."/>
            <person name="Iltis A."/>
            <person name="Giraud S."/>
            <person name="Fleury M."/>
            <person name="Thornton C."/>
            <person name="Delhaes L."/>
            <person name="Meyer W."/>
            <person name="Papon N."/>
            <person name="Bouchara J.P."/>
        </authorList>
    </citation>
    <scope>NUCLEOTIDE SEQUENCE [LARGE SCALE GENOMIC DNA]</scope>
    <source>
        <strain evidence="3 4">IHEM 14462</strain>
    </source>
</reference>
<feature type="domain" description="Ubiquitin-like" evidence="2">
    <location>
        <begin position="230"/>
        <end position="305"/>
    </location>
</feature>
<dbReference type="InterPro" id="IPR038169">
    <property type="entry name" value="DC-UbP/UBTD2_N_sf"/>
</dbReference>
<dbReference type="InterPro" id="IPR039869">
    <property type="entry name" value="UBTD1/2"/>
</dbReference>
<dbReference type="InterPro" id="IPR032752">
    <property type="entry name" value="DC-UbP/UBTD2_N"/>
</dbReference>